<dbReference type="Pfam" id="PF00027">
    <property type="entry name" value="cNMP_binding"/>
    <property type="match status" value="1"/>
</dbReference>
<dbReference type="OrthoDB" id="5288653at2"/>
<dbReference type="InterPro" id="IPR018490">
    <property type="entry name" value="cNMP-bd_dom_sf"/>
</dbReference>
<dbReference type="CDD" id="cd00038">
    <property type="entry name" value="CAP_ED"/>
    <property type="match status" value="1"/>
</dbReference>
<dbReference type="InterPro" id="IPR000595">
    <property type="entry name" value="cNMP-bd_dom"/>
</dbReference>
<protein>
    <recommendedName>
        <fullName evidence="1">Cyclic nucleotide-binding domain-containing protein</fullName>
    </recommendedName>
</protein>
<dbReference type="AlphaFoldDB" id="A0A150WGA6"/>
<reference evidence="2 3" key="1">
    <citation type="submission" date="2016-03" db="EMBL/GenBank/DDBJ databases">
        <authorList>
            <person name="Ploux O."/>
        </authorList>
    </citation>
    <scope>NUCLEOTIDE SEQUENCE [LARGE SCALE GENOMIC DNA]</scope>
    <source>
        <strain evidence="2 3">BER2</strain>
    </source>
</reference>
<organism evidence="2 3">
    <name type="scientific">Bdellovibrio bacteriovorus</name>
    <dbReference type="NCBI Taxonomy" id="959"/>
    <lineage>
        <taxon>Bacteria</taxon>
        <taxon>Pseudomonadati</taxon>
        <taxon>Bdellovibrionota</taxon>
        <taxon>Bdellovibrionia</taxon>
        <taxon>Bdellovibrionales</taxon>
        <taxon>Pseudobdellovibrionaceae</taxon>
        <taxon>Bdellovibrio</taxon>
    </lineage>
</organism>
<dbReference type="SUPFAM" id="SSF51206">
    <property type="entry name" value="cAMP-binding domain-like"/>
    <property type="match status" value="1"/>
</dbReference>
<gene>
    <name evidence="2" type="ORF">AZI85_06745</name>
</gene>
<name>A0A150WGA6_BDEBC</name>
<dbReference type="PROSITE" id="PS50042">
    <property type="entry name" value="CNMP_BINDING_3"/>
    <property type="match status" value="1"/>
</dbReference>
<sequence>MSVKTFKKGEVIYKDGDKITSVYLIQTGAANQCLIRGKKTIDLFQLGSSHILGDQVILGQNTHPTSAIATTETKVLEIPVETLKQQYEGAPQMLKVIIKSLADRLRLAVNDVRSSKLEKDSSPCPEDQVAKAFGAVFHTANHKGDRSTPGRVVVDWNMMKQYSQRVMGEGPKRVEQVINVLVKLKLALYEMGKAPDNPDGPEEIQKVHFLDLGLLESFFEFYQYYYFKNRSDLLKVDELCQQMLDALLKLCENEQPDRFGIVGVEFAKFSEHCKSELGINLNNDHFARLEGKGVFMKRKTGSTGVILQFELKEFRSVFQSWKMLREIEKWNEKGFVDMDEKEDKPKKKTVGGPACPACAVELQAGAKFCHECGHKIVAAA</sequence>
<evidence type="ECO:0000313" key="3">
    <source>
        <dbReference type="Proteomes" id="UP000075391"/>
    </source>
</evidence>
<feature type="domain" description="Cyclic nucleotide-binding" evidence="1">
    <location>
        <begin position="1"/>
        <end position="104"/>
    </location>
</feature>
<dbReference type="EMBL" id="LUKF01000016">
    <property type="protein sequence ID" value="KYG61905.1"/>
    <property type="molecule type" value="Genomic_DNA"/>
</dbReference>
<evidence type="ECO:0000313" key="2">
    <source>
        <dbReference type="EMBL" id="KYG61905.1"/>
    </source>
</evidence>
<dbReference type="InterPro" id="IPR014710">
    <property type="entry name" value="RmlC-like_jellyroll"/>
</dbReference>
<comment type="caution">
    <text evidence="2">The sequence shown here is derived from an EMBL/GenBank/DDBJ whole genome shotgun (WGS) entry which is preliminary data.</text>
</comment>
<dbReference type="Gene3D" id="2.60.120.10">
    <property type="entry name" value="Jelly Rolls"/>
    <property type="match status" value="1"/>
</dbReference>
<dbReference type="Proteomes" id="UP000075391">
    <property type="component" value="Unassembled WGS sequence"/>
</dbReference>
<accession>A0A150WGA6</accession>
<proteinExistence type="predicted"/>
<dbReference type="RefSeq" id="WP_063244051.1">
    <property type="nucleotide sequence ID" value="NZ_CP168967.1"/>
</dbReference>
<evidence type="ECO:0000259" key="1">
    <source>
        <dbReference type="PROSITE" id="PS50042"/>
    </source>
</evidence>